<dbReference type="Gene3D" id="3.90.70.10">
    <property type="entry name" value="Cysteine proteinases"/>
    <property type="match status" value="1"/>
</dbReference>
<feature type="signal peptide" evidence="3">
    <location>
        <begin position="1"/>
        <end position="19"/>
    </location>
</feature>
<dbReference type="OMA" id="HTNGPCP"/>
<evidence type="ECO:0000313" key="5">
    <source>
        <dbReference type="Ensembl" id="ENSSPUP00000008713.1"/>
    </source>
</evidence>
<dbReference type="SUPFAM" id="SSF54001">
    <property type="entry name" value="Cysteine proteinases"/>
    <property type="match status" value="1"/>
</dbReference>
<keyword evidence="2" id="KW-1015">Disulfide bond</keyword>
<evidence type="ECO:0000256" key="1">
    <source>
        <dbReference type="ARBA" id="ARBA00008455"/>
    </source>
</evidence>
<evidence type="ECO:0000313" key="6">
    <source>
        <dbReference type="Proteomes" id="UP000694392"/>
    </source>
</evidence>
<dbReference type="PANTHER" id="PTHR12411">
    <property type="entry name" value="CYSTEINE PROTEASE FAMILY C1-RELATED"/>
    <property type="match status" value="1"/>
</dbReference>
<keyword evidence="6" id="KW-1185">Reference proteome</keyword>
<dbReference type="SMART" id="SM00645">
    <property type="entry name" value="Pept_C1"/>
    <property type="match status" value="1"/>
</dbReference>
<feature type="domain" description="SMB" evidence="4">
    <location>
        <begin position="53"/>
        <end position="104"/>
    </location>
</feature>
<dbReference type="Pfam" id="PF00112">
    <property type="entry name" value="Peptidase_C1"/>
    <property type="match status" value="1"/>
</dbReference>
<dbReference type="Ensembl" id="ENSSPUT00000009293.1">
    <property type="protein sequence ID" value="ENSSPUP00000008713.1"/>
    <property type="gene ID" value="ENSSPUG00000006707.1"/>
</dbReference>
<dbReference type="GO" id="GO:0008234">
    <property type="term" value="F:cysteine-type peptidase activity"/>
    <property type="evidence" value="ECO:0007669"/>
    <property type="project" value="InterPro"/>
</dbReference>
<keyword evidence="3" id="KW-0732">Signal</keyword>
<proteinExistence type="inferred from homology"/>
<dbReference type="InterPro" id="IPR013128">
    <property type="entry name" value="Peptidase_C1A"/>
</dbReference>
<evidence type="ECO:0000256" key="3">
    <source>
        <dbReference type="SAM" id="SignalP"/>
    </source>
</evidence>
<evidence type="ECO:0000256" key="2">
    <source>
        <dbReference type="ARBA" id="ARBA00023157"/>
    </source>
</evidence>
<comment type="similarity">
    <text evidence="1">Belongs to the peptidase C1 family.</text>
</comment>
<dbReference type="GO" id="GO:0005604">
    <property type="term" value="C:basement membrane"/>
    <property type="evidence" value="ECO:0007669"/>
    <property type="project" value="Ensembl"/>
</dbReference>
<feature type="chain" id="PRO_5034615586" evidence="3">
    <location>
        <begin position="20"/>
        <end position="446"/>
    </location>
</feature>
<dbReference type="GO" id="GO:0007155">
    <property type="term" value="P:cell adhesion"/>
    <property type="evidence" value="ECO:0007669"/>
    <property type="project" value="Ensembl"/>
</dbReference>
<dbReference type="GO" id="GO:0006508">
    <property type="term" value="P:proteolysis"/>
    <property type="evidence" value="ECO:0007669"/>
    <property type="project" value="InterPro"/>
</dbReference>
<dbReference type="InterPro" id="IPR001212">
    <property type="entry name" value="Somatomedin_B_dom"/>
</dbReference>
<organism evidence="5 6">
    <name type="scientific">Sphenodon punctatus</name>
    <name type="common">Tuatara</name>
    <name type="synonym">Hatteria punctata</name>
    <dbReference type="NCBI Taxonomy" id="8508"/>
    <lineage>
        <taxon>Eukaryota</taxon>
        <taxon>Metazoa</taxon>
        <taxon>Chordata</taxon>
        <taxon>Craniata</taxon>
        <taxon>Vertebrata</taxon>
        <taxon>Euteleostomi</taxon>
        <taxon>Lepidosauria</taxon>
        <taxon>Sphenodontia</taxon>
        <taxon>Sphenodontidae</taxon>
        <taxon>Sphenodon</taxon>
    </lineage>
</organism>
<reference evidence="5" key="2">
    <citation type="submission" date="2025-09" db="UniProtKB">
        <authorList>
            <consortium name="Ensembl"/>
        </authorList>
    </citation>
    <scope>IDENTIFICATION</scope>
</reference>
<reference evidence="5" key="1">
    <citation type="submission" date="2025-08" db="UniProtKB">
        <authorList>
            <consortium name="Ensembl"/>
        </authorList>
    </citation>
    <scope>IDENTIFICATION</scope>
</reference>
<name>A0A8D0GHC0_SPHPU</name>
<accession>A0A8D0GHC0</accession>
<dbReference type="GeneTree" id="ENSGT00940000161065"/>
<dbReference type="InterPro" id="IPR038765">
    <property type="entry name" value="Papain-like_cys_pep_sf"/>
</dbReference>
<dbReference type="InterPro" id="IPR000668">
    <property type="entry name" value="Peptidase_C1A_C"/>
</dbReference>
<sequence length="446" mass="50606">MWIKSQLLVLCCLATEVWMDKQFAFRNKLQQDYNNSGRNRLGRTLHRRDYCGRQGCCRGRDDGCIFQYFARDAVCYCDDFCTSGPPGPIDCCPDFWTACYGHPTRHPRTEPIRPTTLDLFFCSVVFSTCKNNQWICSHKSCLVHPDLIKKINSGNYGWKASNYSKFWGMTLEEGFNYRLGTLYPSAALLGMEEIMRSSLTEADFPEFFIASYEWPGWTHGPLDQKNCGILGFFSCVAADRITIHSKGQFTDNLSPQHLISCGTRNQHGCNGGNVDDAWSYLREHGLVSQACYPLSWNQPYESSCAISSITDDHGKSHCSLPYRISSWNEGKSTLIMFSLLLILAVMRVYEDFFLYKSGIYKHTGSGEDLSAAFATVDHGLILSWLWTLGRGGWGCLRMAPFFHLRKKPIAAKSWGKSWGENGYFRILRGQNDCDIETLILATKGLL</sequence>
<gene>
    <name evidence="5" type="primary">TINAG</name>
</gene>
<evidence type="ECO:0000259" key="4">
    <source>
        <dbReference type="PROSITE" id="PS50958"/>
    </source>
</evidence>
<dbReference type="PROSITE" id="PS50958">
    <property type="entry name" value="SMB_2"/>
    <property type="match status" value="1"/>
</dbReference>
<dbReference type="Proteomes" id="UP000694392">
    <property type="component" value="Unplaced"/>
</dbReference>
<protein>
    <submittedName>
        <fullName evidence="5">Tubulointerstitial nephritis antigen</fullName>
    </submittedName>
</protein>
<dbReference type="AlphaFoldDB" id="A0A8D0GHC0"/>